<dbReference type="SUPFAM" id="SSF110997">
    <property type="entry name" value="Sporulation related repeat"/>
    <property type="match status" value="1"/>
</dbReference>
<dbReference type="EMBL" id="QICL01000017">
    <property type="protein sequence ID" value="PXV62857.1"/>
    <property type="molecule type" value="Genomic_DNA"/>
</dbReference>
<comment type="caution">
    <text evidence="3">The sequence shown here is derived from an EMBL/GenBank/DDBJ whole genome shotgun (WGS) entry which is preliminary data.</text>
</comment>
<feature type="domain" description="SPOR" evidence="2">
    <location>
        <begin position="97"/>
        <end position="179"/>
    </location>
</feature>
<gene>
    <name evidence="3" type="ORF">CLV62_11773</name>
</gene>
<dbReference type="OrthoDB" id="2473397at2"/>
<proteinExistence type="predicted"/>
<accession>A0A2V3PNT9</accession>
<evidence type="ECO:0000259" key="2">
    <source>
        <dbReference type="PROSITE" id="PS51724"/>
    </source>
</evidence>
<dbReference type="InterPro" id="IPR007730">
    <property type="entry name" value="SPOR-like_dom"/>
</dbReference>
<evidence type="ECO:0000256" key="1">
    <source>
        <dbReference type="SAM" id="SignalP"/>
    </source>
</evidence>
<dbReference type="Pfam" id="PF05036">
    <property type="entry name" value="SPOR"/>
    <property type="match status" value="1"/>
</dbReference>
<dbReference type="GO" id="GO:0042834">
    <property type="term" value="F:peptidoglycan binding"/>
    <property type="evidence" value="ECO:0007669"/>
    <property type="project" value="InterPro"/>
</dbReference>
<sequence>MARHLYILQHIMRKSFYIFLCLFSFCLYANAQSRSIVDDLNTPKAGQGKIVIYQDEGLKNLVGANMISSIASNTNTVSNQLATSTDGEATTDAPKNFIRAKGYRIQVYSGSDQKVARNEANSRKGAIQSSFPNMEVTVSYNSPVWRVRAGNFKTQEQASQALSEMKAKFPGFGREMRIVDDVIKIPVD</sequence>
<dbReference type="InterPro" id="IPR036680">
    <property type="entry name" value="SPOR-like_sf"/>
</dbReference>
<dbReference type="AlphaFoldDB" id="A0A2V3PNT9"/>
<organism evidence="3 4">
    <name type="scientific">Dysgonomonas alginatilytica</name>
    <dbReference type="NCBI Taxonomy" id="1605892"/>
    <lineage>
        <taxon>Bacteria</taxon>
        <taxon>Pseudomonadati</taxon>
        <taxon>Bacteroidota</taxon>
        <taxon>Bacteroidia</taxon>
        <taxon>Bacteroidales</taxon>
        <taxon>Dysgonomonadaceae</taxon>
        <taxon>Dysgonomonas</taxon>
    </lineage>
</organism>
<dbReference type="Gene3D" id="3.30.70.1070">
    <property type="entry name" value="Sporulation related repeat"/>
    <property type="match status" value="1"/>
</dbReference>
<reference evidence="3 4" key="1">
    <citation type="submission" date="2018-03" db="EMBL/GenBank/DDBJ databases">
        <title>Genomic Encyclopedia of Archaeal and Bacterial Type Strains, Phase II (KMG-II): from individual species to whole genera.</title>
        <authorList>
            <person name="Goeker M."/>
        </authorList>
    </citation>
    <scope>NUCLEOTIDE SEQUENCE [LARGE SCALE GENOMIC DNA]</scope>
    <source>
        <strain evidence="3 4">DSM 100214</strain>
    </source>
</reference>
<dbReference type="PROSITE" id="PS51724">
    <property type="entry name" value="SPOR"/>
    <property type="match status" value="1"/>
</dbReference>
<evidence type="ECO:0000313" key="3">
    <source>
        <dbReference type="EMBL" id="PXV62857.1"/>
    </source>
</evidence>
<dbReference type="Proteomes" id="UP000247973">
    <property type="component" value="Unassembled WGS sequence"/>
</dbReference>
<evidence type="ECO:0000313" key="4">
    <source>
        <dbReference type="Proteomes" id="UP000247973"/>
    </source>
</evidence>
<protein>
    <submittedName>
        <fullName evidence="3">Sporulation related protein</fullName>
    </submittedName>
</protein>
<name>A0A2V3PNT9_9BACT</name>
<keyword evidence="1" id="KW-0732">Signal</keyword>
<keyword evidence="4" id="KW-1185">Reference proteome</keyword>
<feature type="signal peptide" evidence="1">
    <location>
        <begin position="1"/>
        <end position="31"/>
    </location>
</feature>
<feature type="chain" id="PRO_5016095790" evidence="1">
    <location>
        <begin position="32"/>
        <end position="188"/>
    </location>
</feature>